<comment type="subcellular location">
    <subcellularLocation>
        <location evidence="1">Periplasm</location>
    </subcellularLocation>
</comment>
<evidence type="ECO:0000313" key="7">
    <source>
        <dbReference type="Proteomes" id="UP000032611"/>
    </source>
</evidence>
<dbReference type="GO" id="GO:0042884">
    <property type="term" value="P:microcin transport"/>
    <property type="evidence" value="ECO:0007669"/>
    <property type="project" value="TreeGrafter"/>
</dbReference>
<dbReference type="PATRIC" id="fig|1486262.3.peg.3403"/>
<evidence type="ECO:0000256" key="3">
    <source>
        <dbReference type="ARBA" id="ARBA00022729"/>
    </source>
</evidence>
<feature type="domain" description="Solute-binding protein family 5" evidence="5">
    <location>
        <begin position="103"/>
        <end position="497"/>
    </location>
</feature>
<dbReference type="GO" id="GO:0030288">
    <property type="term" value="C:outer membrane-bounded periplasmic space"/>
    <property type="evidence" value="ECO:0007669"/>
    <property type="project" value="TreeGrafter"/>
</dbReference>
<evidence type="ECO:0000313" key="6">
    <source>
        <dbReference type="EMBL" id="AJY48282.1"/>
    </source>
</evidence>
<evidence type="ECO:0000259" key="5">
    <source>
        <dbReference type="Pfam" id="PF00496"/>
    </source>
</evidence>
<dbReference type="AlphaFoldDB" id="A0A0D5LWU2"/>
<dbReference type="Gene3D" id="3.40.190.10">
    <property type="entry name" value="Periplasmic binding protein-like II"/>
    <property type="match status" value="1"/>
</dbReference>
<dbReference type="GO" id="GO:0015833">
    <property type="term" value="P:peptide transport"/>
    <property type="evidence" value="ECO:0007669"/>
    <property type="project" value="TreeGrafter"/>
</dbReference>
<dbReference type="InterPro" id="IPR039424">
    <property type="entry name" value="SBP_5"/>
</dbReference>
<evidence type="ECO:0000256" key="1">
    <source>
        <dbReference type="ARBA" id="ARBA00004418"/>
    </source>
</evidence>
<evidence type="ECO:0000256" key="2">
    <source>
        <dbReference type="ARBA" id="ARBA00005695"/>
    </source>
</evidence>
<accession>A0A0D5LWU2</accession>
<dbReference type="CDD" id="cd08497">
    <property type="entry name" value="MbnE-like"/>
    <property type="match status" value="1"/>
</dbReference>
<comment type="similarity">
    <text evidence="2">Belongs to the bacterial solute-binding protein 5 family.</text>
</comment>
<keyword evidence="3 4" id="KW-0732">Signal</keyword>
<dbReference type="Proteomes" id="UP000032611">
    <property type="component" value="Chromosome"/>
</dbReference>
<dbReference type="SUPFAM" id="SSF53850">
    <property type="entry name" value="Periplasmic binding protein-like II"/>
    <property type="match status" value="1"/>
</dbReference>
<dbReference type="InterPro" id="IPR000914">
    <property type="entry name" value="SBP_5_dom"/>
</dbReference>
<evidence type="ECO:0000256" key="4">
    <source>
        <dbReference type="SAM" id="SignalP"/>
    </source>
</evidence>
<dbReference type="OrthoDB" id="9803988at2"/>
<dbReference type="GO" id="GO:0043190">
    <property type="term" value="C:ATP-binding cassette (ABC) transporter complex"/>
    <property type="evidence" value="ECO:0007669"/>
    <property type="project" value="InterPro"/>
</dbReference>
<sequence>MRFLLTLFAAAALAGAASAEPLYGIAMHGDPALPPDYSHFSYVNPDVKKGGEITYGVVGSFDALNPFVLKGMRSSARGTWEEEIGHLVYEPLMQRSRDEPFTLYGLLAETVEWDDERSFIQFNLNPDAKWSDGEPVTPEDVIFTFNLLDEKGRPPYNRRLRQVEKMEKVGEHSVRFTFNENADRETPLIFALMPVFPEHAINKDTFDTDTMAVPVGSGPYLIDNVEPGQSIVYKRDPNYWGKDLPSMVGFANYDKITVEYYLQNSTLFEAFKKGAVDVYIDDDPGHWSRAYDFPAASNGSVVKDEFKPAIPTGMQGFVFNTRRPMFSDPRVREALSDVFDFEWVNRTLFDGVYQRTESYWQNSQLGAYGNPATDSEKALLGEAANALDPAILAGDYAMPVTDGSGADRKVLGAAVKLLGEAGYKIANGKMTGPDGSPLAFEVMTTSSAQEKLALAYQHSLKLIGVDLAVRTVDDAQYQKRLNTFDYDMIILATPGFWYQSSLSPGAEQVWRWDSRSRDVEGTFNFAGIANPDIDRMIADMLAARSTEDFTDSVRALDRLLVNGHYVLPLYHRDGQWVARWQHIAHPEKTPVYGYQFPTWWDESIQ</sequence>
<feature type="signal peptide" evidence="4">
    <location>
        <begin position="1"/>
        <end position="19"/>
    </location>
</feature>
<feature type="chain" id="PRO_5002295590" evidence="4">
    <location>
        <begin position="20"/>
        <end position="605"/>
    </location>
</feature>
<gene>
    <name evidence="6" type="ORF">TM49_16460</name>
</gene>
<dbReference type="Pfam" id="PF00496">
    <property type="entry name" value="SBP_bac_5"/>
    <property type="match status" value="1"/>
</dbReference>
<dbReference type="Gene3D" id="3.10.105.10">
    <property type="entry name" value="Dipeptide-binding Protein, Domain 3"/>
    <property type="match status" value="1"/>
</dbReference>
<dbReference type="InterPro" id="IPR030678">
    <property type="entry name" value="Peptide/Ni-bd"/>
</dbReference>
<dbReference type="PANTHER" id="PTHR30290:SF64">
    <property type="entry name" value="ABC TRANSPORTER PERIPLASMIC BINDING PROTEIN"/>
    <property type="match status" value="1"/>
</dbReference>
<reference evidence="6 7" key="1">
    <citation type="journal article" date="2015" name="Genome Announc.">
        <title>Complete genome sequence of Martelella endophytica YC6887, which has antifungal activity associated with a halophyte.</title>
        <authorList>
            <person name="Khan A."/>
            <person name="Khan H."/>
            <person name="Chung E.J."/>
            <person name="Hossain M.T."/>
            <person name="Chung Y.R."/>
        </authorList>
    </citation>
    <scope>NUCLEOTIDE SEQUENCE [LARGE SCALE GENOMIC DNA]</scope>
    <source>
        <strain evidence="6">YC6887</strain>
    </source>
</reference>
<dbReference type="RefSeq" id="WP_045685365.1">
    <property type="nucleotide sequence ID" value="NZ_CP010803.1"/>
</dbReference>
<keyword evidence="7" id="KW-1185">Reference proteome</keyword>
<dbReference type="PIRSF" id="PIRSF002741">
    <property type="entry name" value="MppA"/>
    <property type="match status" value="1"/>
</dbReference>
<proteinExistence type="inferred from homology"/>
<protein>
    <submittedName>
        <fullName evidence="6">Bicyclomycin resistance protein</fullName>
    </submittedName>
</protein>
<dbReference type="PANTHER" id="PTHR30290">
    <property type="entry name" value="PERIPLASMIC BINDING COMPONENT OF ABC TRANSPORTER"/>
    <property type="match status" value="1"/>
</dbReference>
<organism evidence="6 7">
    <name type="scientific">Martelella endophytica</name>
    <dbReference type="NCBI Taxonomy" id="1486262"/>
    <lineage>
        <taxon>Bacteria</taxon>
        <taxon>Pseudomonadati</taxon>
        <taxon>Pseudomonadota</taxon>
        <taxon>Alphaproteobacteria</taxon>
        <taxon>Hyphomicrobiales</taxon>
        <taxon>Aurantimonadaceae</taxon>
        <taxon>Martelella</taxon>
    </lineage>
</organism>
<dbReference type="HOGENOM" id="CLU_023171_0_0_5"/>
<name>A0A0D5LWU2_MAREN</name>
<dbReference type="KEGG" id="mey:TM49_16460"/>
<dbReference type="EMBL" id="CP010803">
    <property type="protein sequence ID" value="AJY48282.1"/>
    <property type="molecule type" value="Genomic_DNA"/>
</dbReference>
<dbReference type="STRING" id="1486262.TM49_16460"/>
<dbReference type="GO" id="GO:1904680">
    <property type="term" value="F:peptide transmembrane transporter activity"/>
    <property type="evidence" value="ECO:0007669"/>
    <property type="project" value="TreeGrafter"/>
</dbReference>